<accession>A0A0A9D3E1</accession>
<reference evidence="1" key="1">
    <citation type="submission" date="2014-09" db="EMBL/GenBank/DDBJ databases">
        <authorList>
            <person name="Magalhaes I.L.F."/>
            <person name="Oliveira U."/>
            <person name="Santos F.R."/>
            <person name="Vidigal T.H.D.A."/>
            <person name="Brescovit A.D."/>
            <person name="Santos A.J."/>
        </authorList>
    </citation>
    <scope>NUCLEOTIDE SEQUENCE</scope>
    <source>
        <tissue evidence="1">Shoot tissue taken approximately 20 cm above the soil surface</tissue>
    </source>
</reference>
<proteinExistence type="predicted"/>
<evidence type="ECO:0000313" key="1">
    <source>
        <dbReference type="EMBL" id="JAD80145.1"/>
    </source>
</evidence>
<sequence>MRCRSGRGEVGVGFFL</sequence>
<dbReference type="AlphaFoldDB" id="A0A0A9D3E1"/>
<dbReference type="EMBL" id="GBRH01217750">
    <property type="protein sequence ID" value="JAD80145.1"/>
    <property type="molecule type" value="Transcribed_RNA"/>
</dbReference>
<name>A0A0A9D3E1_ARUDO</name>
<organism evidence="1">
    <name type="scientific">Arundo donax</name>
    <name type="common">Giant reed</name>
    <name type="synonym">Donax arundinaceus</name>
    <dbReference type="NCBI Taxonomy" id="35708"/>
    <lineage>
        <taxon>Eukaryota</taxon>
        <taxon>Viridiplantae</taxon>
        <taxon>Streptophyta</taxon>
        <taxon>Embryophyta</taxon>
        <taxon>Tracheophyta</taxon>
        <taxon>Spermatophyta</taxon>
        <taxon>Magnoliopsida</taxon>
        <taxon>Liliopsida</taxon>
        <taxon>Poales</taxon>
        <taxon>Poaceae</taxon>
        <taxon>PACMAD clade</taxon>
        <taxon>Arundinoideae</taxon>
        <taxon>Arundineae</taxon>
        <taxon>Arundo</taxon>
    </lineage>
</organism>
<protein>
    <submittedName>
        <fullName evidence="1">Uncharacterized protein</fullName>
    </submittedName>
</protein>
<reference evidence="1" key="2">
    <citation type="journal article" date="2015" name="Data Brief">
        <title>Shoot transcriptome of the giant reed, Arundo donax.</title>
        <authorList>
            <person name="Barrero R.A."/>
            <person name="Guerrero F.D."/>
            <person name="Moolhuijzen P."/>
            <person name="Goolsby J.A."/>
            <person name="Tidwell J."/>
            <person name="Bellgard S.E."/>
            <person name="Bellgard M.I."/>
        </authorList>
    </citation>
    <scope>NUCLEOTIDE SEQUENCE</scope>
    <source>
        <tissue evidence="1">Shoot tissue taken approximately 20 cm above the soil surface</tissue>
    </source>
</reference>